<accession>A0ABR1RDJ9</accession>
<protein>
    <submittedName>
        <fullName evidence="1">Uncharacterized protein</fullName>
    </submittedName>
</protein>
<comment type="caution">
    <text evidence="1">The sequence shown here is derived from an EMBL/GenBank/DDBJ whole genome shotgun (WGS) entry which is preliminary data.</text>
</comment>
<proteinExistence type="predicted"/>
<name>A0ABR1RDJ9_9PEZI</name>
<evidence type="ECO:0000313" key="1">
    <source>
        <dbReference type="EMBL" id="KAK8008282.1"/>
    </source>
</evidence>
<reference evidence="1 2" key="1">
    <citation type="submission" date="2023-01" db="EMBL/GenBank/DDBJ databases">
        <title>Analysis of 21 Apiospora genomes using comparative genomics revels a genus with tremendous synthesis potential of carbohydrate active enzymes and secondary metabolites.</title>
        <authorList>
            <person name="Sorensen T."/>
        </authorList>
    </citation>
    <scope>NUCLEOTIDE SEQUENCE [LARGE SCALE GENOMIC DNA]</scope>
    <source>
        <strain evidence="1 2">CBS 20057</strain>
    </source>
</reference>
<keyword evidence="2" id="KW-1185">Reference proteome</keyword>
<dbReference type="Proteomes" id="UP001396898">
    <property type="component" value="Unassembled WGS sequence"/>
</dbReference>
<gene>
    <name evidence="1" type="ORF">PG991_010833</name>
</gene>
<evidence type="ECO:0000313" key="2">
    <source>
        <dbReference type="Proteomes" id="UP001396898"/>
    </source>
</evidence>
<dbReference type="EMBL" id="JAQQWI010000016">
    <property type="protein sequence ID" value="KAK8008282.1"/>
    <property type="molecule type" value="Genomic_DNA"/>
</dbReference>
<organism evidence="1 2">
    <name type="scientific">Apiospora marii</name>
    <dbReference type="NCBI Taxonomy" id="335849"/>
    <lineage>
        <taxon>Eukaryota</taxon>
        <taxon>Fungi</taxon>
        <taxon>Dikarya</taxon>
        <taxon>Ascomycota</taxon>
        <taxon>Pezizomycotina</taxon>
        <taxon>Sordariomycetes</taxon>
        <taxon>Xylariomycetidae</taxon>
        <taxon>Amphisphaeriales</taxon>
        <taxon>Apiosporaceae</taxon>
        <taxon>Apiospora</taxon>
    </lineage>
</organism>
<sequence length="185" mass="20493">MQVGASPDKDLERFHHRDRQILCNFGVDDREATGGVRKVGRLRAHIQHARAEIGVVHAEKQHPVQGFRWAKLSYVVLKQVEDPDSRLPVGGESRRRPRTLEDHQNEFPGLTRAIREVQISILHQQSEDVYAPLGGHLVASSDCAGSHEWGASQGIDVGSSIDEQAAYLAITRMSGKLLAISESSF</sequence>